<dbReference type="InterPro" id="IPR006140">
    <property type="entry name" value="D-isomer_DH_NAD-bd"/>
</dbReference>
<dbReference type="Pfam" id="PF00389">
    <property type="entry name" value="2-Hacid_dh"/>
    <property type="match status" value="1"/>
</dbReference>
<keyword evidence="1" id="KW-0521">NADP</keyword>
<evidence type="ECO:0000259" key="6">
    <source>
        <dbReference type="Pfam" id="PF02826"/>
    </source>
</evidence>
<evidence type="ECO:0000313" key="7">
    <source>
        <dbReference type="EMBL" id="KKB61625.1"/>
    </source>
</evidence>
<feature type="domain" description="D-isomer specific 2-hydroxyacid dehydrogenase catalytic" evidence="5">
    <location>
        <begin position="13"/>
        <end position="309"/>
    </location>
</feature>
<keyword evidence="2 4" id="KW-0560">Oxidoreductase</keyword>
<gene>
    <name evidence="7" type="ORF">WM40_22045</name>
</gene>
<dbReference type="RefSeq" id="WP_024902126.1">
    <property type="nucleotide sequence ID" value="NZ_CADFGU010000001.1"/>
</dbReference>
<dbReference type="InterPro" id="IPR029752">
    <property type="entry name" value="D-isomer_DH_CS1"/>
</dbReference>
<keyword evidence="8" id="KW-1185">Reference proteome</keyword>
<accession>A0A0F5JVD8</accession>
<reference evidence="7 8" key="1">
    <citation type="submission" date="2015-03" db="EMBL/GenBank/DDBJ databases">
        <title>Draft Genome Sequence of Burkholderia andropogonis type strain ICMP2807, isolated from Sorghum bicolor.</title>
        <authorList>
            <person name="Lopes-Santos L."/>
            <person name="Castro D.B."/>
            <person name="Ottoboni L.M."/>
            <person name="Park D."/>
            <person name="Weirc B.S."/>
            <person name="Destefano S.A."/>
        </authorList>
    </citation>
    <scope>NUCLEOTIDE SEQUENCE [LARGE SCALE GENOMIC DNA]</scope>
    <source>
        <strain evidence="7 8">ICMP2807</strain>
    </source>
</reference>
<evidence type="ECO:0000259" key="5">
    <source>
        <dbReference type="Pfam" id="PF00389"/>
    </source>
</evidence>
<dbReference type="Pfam" id="PF02826">
    <property type="entry name" value="2-Hacid_dh_C"/>
    <property type="match status" value="1"/>
</dbReference>
<keyword evidence="3" id="KW-0520">NAD</keyword>
<proteinExistence type="inferred from homology"/>
<dbReference type="GO" id="GO:0005829">
    <property type="term" value="C:cytosol"/>
    <property type="evidence" value="ECO:0007669"/>
    <property type="project" value="TreeGrafter"/>
</dbReference>
<organism evidence="7 8">
    <name type="scientific">Robbsia andropogonis</name>
    <dbReference type="NCBI Taxonomy" id="28092"/>
    <lineage>
        <taxon>Bacteria</taxon>
        <taxon>Pseudomonadati</taxon>
        <taxon>Pseudomonadota</taxon>
        <taxon>Betaproteobacteria</taxon>
        <taxon>Burkholderiales</taxon>
        <taxon>Burkholderiaceae</taxon>
        <taxon>Robbsia</taxon>
    </lineage>
</organism>
<dbReference type="InterPro" id="IPR050223">
    <property type="entry name" value="D-isomer_2-hydroxyacid_DH"/>
</dbReference>
<evidence type="ECO:0000256" key="4">
    <source>
        <dbReference type="RuleBase" id="RU003719"/>
    </source>
</evidence>
<sequence>MKPVLYLNIPIAGEYMPLLTDAFDVVMATNKEERLQADARLADVDIVLTNGSLGFSPAQIDAAPRLKLISAFGVGIENLPVDHARAKGILLSSGAGSNATTVADHALALMLAAMRRVPVFDRAVHKGEWRDAYALPPILSGKRVGIVGMGRIGEGVARRVLGFDCAVGYHTRNKRDALPYTYFDNVMSLATWCDILVLAMPGGAQTRHMVNADVLAALGAHGFLVNVARGSAVDTLALAEALKNRTIAGAGLDVYESEPAKPEPLLGFDTLVMSPHVAGYSHEAVHGAVVLFLDNAQRVLRGEPVTSPV</sequence>
<dbReference type="GO" id="GO:0051287">
    <property type="term" value="F:NAD binding"/>
    <property type="evidence" value="ECO:0007669"/>
    <property type="project" value="InterPro"/>
</dbReference>
<evidence type="ECO:0000256" key="2">
    <source>
        <dbReference type="ARBA" id="ARBA00023002"/>
    </source>
</evidence>
<dbReference type="FunFam" id="3.40.50.720:FF:000213">
    <property type="entry name" value="Putative 2-hydroxyacid dehydrogenase"/>
    <property type="match status" value="1"/>
</dbReference>
<comment type="similarity">
    <text evidence="4">Belongs to the D-isomer specific 2-hydroxyacid dehydrogenase family.</text>
</comment>
<protein>
    <submittedName>
        <fullName evidence="7">2-hydroxyacid dehydrogenase</fullName>
    </submittedName>
</protein>
<dbReference type="GO" id="GO:0016618">
    <property type="term" value="F:hydroxypyruvate reductase [NAD(P)H] activity"/>
    <property type="evidence" value="ECO:0007669"/>
    <property type="project" value="TreeGrafter"/>
</dbReference>
<dbReference type="PANTHER" id="PTHR10996:SF178">
    <property type="entry name" value="2-HYDROXYACID DEHYDROGENASE YGL185C-RELATED"/>
    <property type="match status" value="1"/>
</dbReference>
<dbReference type="GO" id="GO:0030267">
    <property type="term" value="F:glyoxylate reductase (NADPH) activity"/>
    <property type="evidence" value="ECO:0007669"/>
    <property type="project" value="TreeGrafter"/>
</dbReference>
<dbReference type="SUPFAM" id="SSF51735">
    <property type="entry name" value="NAD(P)-binding Rossmann-fold domains"/>
    <property type="match status" value="1"/>
</dbReference>
<dbReference type="InterPro" id="IPR036291">
    <property type="entry name" value="NAD(P)-bd_dom_sf"/>
</dbReference>
<dbReference type="InterPro" id="IPR006139">
    <property type="entry name" value="D-isomer_2_OHA_DH_cat_dom"/>
</dbReference>
<dbReference type="Proteomes" id="UP000033618">
    <property type="component" value="Unassembled WGS sequence"/>
</dbReference>
<dbReference type="AlphaFoldDB" id="A0A0F5JVD8"/>
<dbReference type="PROSITE" id="PS00065">
    <property type="entry name" value="D_2_HYDROXYACID_DH_1"/>
    <property type="match status" value="1"/>
</dbReference>
<feature type="domain" description="D-isomer specific 2-hydroxyacid dehydrogenase NAD-binding" evidence="6">
    <location>
        <begin position="107"/>
        <end position="278"/>
    </location>
</feature>
<evidence type="ECO:0000313" key="8">
    <source>
        <dbReference type="Proteomes" id="UP000033618"/>
    </source>
</evidence>
<dbReference type="SUPFAM" id="SSF52283">
    <property type="entry name" value="Formate/glycerate dehydrogenase catalytic domain-like"/>
    <property type="match status" value="1"/>
</dbReference>
<dbReference type="PANTHER" id="PTHR10996">
    <property type="entry name" value="2-HYDROXYACID DEHYDROGENASE-RELATED"/>
    <property type="match status" value="1"/>
</dbReference>
<dbReference type="PATRIC" id="fig|28092.6.peg.5189"/>
<name>A0A0F5JVD8_9BURK</name>
<comment type="caution">
    <text evidence="7">The sequence shown here is derived from an EMBL/GenBank/DDBJ whole genome shotgun (WGS) entry which is preliminary data.</text>
</comment>
<evidence type="ECO:0000256" key="3">
    <source>
        <dbReference type="ARBA" id="ARBA00023027"/>
    </source>
</evidence>
<dbReference type="EMBL" id="LAQU01000036">
    <property type="protein sequence ID" value="KKB61625.1"/>
    <property type="molecule type" value="Genomic_DNA"/>
</dbReference>
<dbReference type="OrthoDB" id="9805416at2"/>
<evidence type="ECO:0000256" key="1">
    <source>
        <dbReference type="ARBA" id="ARBA00022857"/>
    </source>
</evidence>
<dbReference type="STRING" id="28092.WM40_22045"/>
<dbReference type="Gene3D" id="3.40.50.720">
    <property type="entry name" value="NAD(P)-binding Rossmann-like Domain"/>
    <property type="match status" value="2"/>
</dbReference>